<evidence type="ECO:0000313" key="2">
    <source>
        <dbReference type="EMBL" id="SEL02342.1"/>
    </source>
</evidence>
<dbReference type="EMBL" id="FOAF01000001">
    <property type="protein sequence ID" value="SEL02342.1"/>
    <property type="molecule type" value="Genomic_DNA"/>
</dbReference>
<evidence type="ECO:0000313" key="3">
    <source>
        <dbReference type="Proteomes" id="UP000199421"/>
    </source>
</evidence>
<evidence type="ECO:0000259" key="1">
    <source>
        <dbReference type="Pfam" id="PF13472"/>
    </source>
</evidence>
<dbReference type="InterPro" id="IPR013830">
    <property type="entry name" value="SGNH_hydro"/>
</dbReference>
<gene>
    <name evidence="2" type="ORF">SAMN05661044_01768</name>
</gene>
<accession>A0A1H7LTU0</accession>
<dbReference type="OrthoDB" id="1246242at2"/>
<keyword evidence="3" id="KW-1185">Reference proteome</keyword>
<dbReference type="RefSeq" id="WP_093323709.1">
    <property type="nucleotide sequence ID" value="NZ_FOAF01000001.1"/>
</dbReference>
<organism evidence="2 3">
    <name type="scientific">Olivibacter domesticus</name>
    <name type="common">Pseudosphingobacterium domesticum</name>
    <dbReference type="NCBI Taxonomy" id="407022"/>
    <lineage>
        <taxon>Bacteria</taxon>
        <taxon>Pseudomonadati</taxon>
        <taxon>Bacteroidota</taxon>
        <taxon>Sphingobacteriia</taxon>
        <taxon>Sphingobacteriales</taxon>
        <taxon>Sphingobacteriaceae</taxon>
        <taxon>Olivibacter</taxon>
    </lineage>
</organism>
<reference evidence="3" key="1">
    <citation type="submission" date="2016-10" db="EMBL/GenBank/DDBJ databases">
        <authorList>
            <person name="Varghese N."/>
            <person name="Submissions S."/>
        </authorList>
    </citation>
    <scope>NUCLEOTIDE SEQUENCE [LARGE SCALE GENOMIC DNA]</scope>
    <source>
        <strain evidence="3">DSM 18733</strain>
    </source>
</reference>
<dbReference type="GO" id="GO:0016788">
    <property type="term" value="F:hydrolase activity, acting on ester bonds"/>
    <property type="evidence" value="ECO:0007669"/>
    <property type="project" value="UniProtKB-ARBA"/>
</dbReference>
<dbReference type="SUPFAM" id="SSF52266">
    <property type="entry name" value="SGNH hydrolase"/>
    <property type="match status" value="1"/>
</dbReference>
<proteinExistence type="predicted"/>
<feature type="domain" description="SGNH hydrolase-type esterase" evidence="1">
    <location>
        <begin position="26"/>
        <end position="262"/>
    </location>
</feature>
<name>A0A1H7LTU0_OLID1</name>
<dbReference type="CDD" id="cd00229">
    <property type="entry name" value="SGNH_hydrolase"/>
    <property type="match status" value="1"/>
</dbReference>
<dbReference type="PANTHER" id="PTHR30383">
    <property type="entry name" value="THIOESTERASE 1/PROTEASE 1/LYSOPHOSPHOLIPASE L1"/>
    <property type="match status" value="1"/>
</dbReference>
<dbReference type="AlphaFoldDB" id="A0A1H7LTU0"/>
<dbReference type="InterPro" id="IPR051532">
    <property type="entry name" value="Ester_Hydrolysis_Enzymes"/>
</dbReference>
<protein>
    <submittedName>
        <fullName evidence="2">GDSL-like Lipase/Acylhydrolase</fullName>
    </submittedName>
</protein>
<dbReference type="STRING" id="407022.SAMN05661044_01768"/>
<keyword evidence="2" id="KW-0378">Hydrolase</keyword>
<sequence>MKKILILLTLTFFLTSFTPKEIKWIAIGDSITYLNDHLDETGNRVTKGYMTRVIEKKPALQYLNQGHNGWTAVKIAKNIDQLGLTKADIYSVFLGTNDWWAGLPLGTIKDYTNDKGNATVYGAFRIIVNKIKRLNNQAEIVLITPMQRTDFIYIGDMHNNAWGSYKEKAGQSLEQFAEAIKTIGKQESFQVIDLYHNNLLALPKLVKYKRLKDPLSGSYNNYKYPTYTTIPFNPAADEYPYPIDAIDMTYDGLHPSDKGNQLIADALLKVFKRNNQ</sequence>
<dbReference type="InterPro" id="IPR036514">
    <property type="entry name" value="SGNH_hydro_sf"/>
</dbReference>
<dbReference type="Pfam" id="PF13472">
    <property type="entry name" value="Lipase_GDSL_2"/>
    <property type="match status" value="1"/>
</dbReference>
<dbReference type="Gene3D" id="3.40.50.1110">
    <property type="entry name" value="SGNH hydrolase"/>
    <property type="match status" value="1"/>
</dbReference>
<dbReference type="Proteomes" id="UP000199421">
    <property type="component" value="Unassembled WGS sequence"/>
</dbReference>